<dbReference type="HOGENOM" id="CLU_015355_3_0_1"/>
<comment type="caution">
    <text evidence="8">The sequence shown here is derived from an EMBL/GenBank/DDBJ whole genome shotgun (WGS) entry which is preliminary data.</text>
</comment>
<dbReference type="InterPro" id="IPR001204">
    <property type="entry name" value="Phos_transporter"/>
</dbReference>
<dbReference type="Proteomes" id="UP000009131">
    <property type="component" value="Unassembled WGS sequence"/>
</dbReference>
<dbReference type="GO" id="GO:0016020">
    <property type="term" value="C:membrane"/>
    <property type="evidence" value="ECO:0007669"/>
    <property type="project" value="UniProtKB-SubCell"/>
</dbReference>
<keyword evidence="6 7" id="KW-0472">Membrane</keyword>
<dbReference type="EMBL" id="BABT02000048">
    <property type="protein sequence ID" value="GAA94877.1"/>
    <property type="molecule type" value="Genomic_DNA"/>
</dbReference>
<dbReference type="AlphaFoldDB" id="G7DWB7"/>
<dbReference type="OrthoDB" id="260807at2759"/>
<proteinExistence type="inferred from homology"/>
<feature type="transmembrane region" description="Helical" evidence="7">
    <location>
        <begin position="468"/>
        <end position="487"/>
    </location>
</feature>
<evidence type="ECO:0000256" key="7">
    <source>
        <dbReference type="RuleBase" id="RU363058"/>
    </source>
</evidence>
<evidence type="ECO:0000256" key="4">
    <source>
        <dbReference type="ARBA" id="ARBA00022692"/>
    </source>
</evidence>
<sequence>MGAFGAYDWIIALGFIGAALDAYGIGANDVANSFATSVSSRSLTLFQATIAAAICEFLGAVLAGSRVTDTIRSKIIQTSTFNEDPAVLMLAMLVALSVSATWLLVATKIGFTVSTTHSITFAVVGVGVAATGTMESVSWGWKGVGGIIAGWAIAPGIAGILSAIIYTICRLCILERKDSAKKAIMFGPLFFFAATAILVMNVVWKGSPGLKLNNLATATTVAAIFGTASVVALLAFLFWVPFVYARVIRGDYTVRWWDFFRGPLLWRRVPPADAGAFTAPAAVPDYYKGHGDTPAPEIAALSAFQAGTHAVDEKNVRQEALGGTESPSTEDKVDLKSSTALTHDKVQFNAEGDLVRPHLDGDWYLPSNLVILAKHYTIRKPWHNMTRDVVAMQAGGSDRVASRIAAVHAQAKQHPNSTEHAFSFLQVMTACVMSFSHGANDVSNAIGPFSTIYLIWRTGATAGSRSPVPVWILVYGATFIVIGLATYGYKMMSRIGNRITLHSPSRGFAMEAGAATTVVIATQLALPVSTTQTIVGSTVAVGLCGGSWRAVNWRQVLWIIFGWILTVPLTSLASGLVFAILLNSPRFGYASTVASQYE</sequence>
<evidence type="ECO:0000256" key="5">
    <source>
        <dbReference type="ARBA" id="ARBA00022989"/>
    </source>
</evidence>
<accession>G7DWB7</accession>
<dbReference type="OMA" id="ITWVGYK"/>
<keyword evidence="5 7" id="KW-1133">Transmembrane helix</keyword>
<feature type="transmembrane region" description="Helical" evidence="7">
    <location>
        <begin position="85"/>
        <end position="107"/>
    </location>
</feature>
<evidence type="ECO:0000313" key="9">
    <source>
        <dbReference type="Proteomes" id="UP000009131"/>
    </source>
</evidence>
<dbReference type="RefSeq" id="XP_014568933.1">
    <property type="nucleotide sequence ID" value="XM_014713447.1"/>
</dbReference>
<dbReference type="InParanoid" id="G7DWB7"/>
<evidence type="ECO:0000313" key="8">
    <source>
        <dbReference type="EMBL" id="GAA94877.1"/>
    </source>
</evidence>
<reference evidence="8 9" key="2">
    <citation type="journal article" date="2012" name="Open Biol.">
        <title>Characteristics of nucleosomes and linker DNA regions on the genome of the basidiomycete Mixia osmundae revealed by mono- and dinucleosome mapping.</title>
        <authorList>
            <person name="Nishida H."/>
            <person name="Kondo S."/>
            <person name="Matsumoto T."/>
            <person name="Suzuki Y."/>
            <person name="Yoshikawa H."/>
            <person name="Taylor T.D."/>
            <person name="Sugiyama J."/>
        </authorList>
    </citation>
    <scope>NUCLEOTIDE SEQUENCE [LARGE SCALE GENOMIC DNA]</scope>
    <source>
        <strain evidence="9">CBS 9802 / IAM 14324 / JCM 22182 / KY 12970</strain>
    </source>
</reference>
<feature type="transmembrane region" description="Helical" evidence="7">
    <location>
        <begin position="147"/>
        <end position="171"/>
    </location>
</feature>
<organism evidence="8 9">
    <name type="scientific">Mixia osmundae (strain CBS 9802 / IAM 14324 / JCM 22182 / KY 12970)</name>
    <dbReference type="NCBI Taxonomy" id="764103"/>
    <lineage>
        <taxon>Eukaryota</taxon>
        <taxon>Fungi</taxon>
        <taxon>Dikarya</taxon>
        <taxon>Basidiomycota</taxon>
        <taxon>Pucciniomycotina</taxon>
        <taxon>Mixiomycetes</taxon>
        <taxon>Mixiales</taxon>
        <taxon>Mixiaceae</taxon>
        <taxon>Mixia</taxon>
    </lineage>
</organism>
<comment type="similarity">
    <text evidence="7">Belongs to the inorganic phosphate transporter (PiT) (TC 2.A.20) family.</text>
</comment>
<reference evidence="8 9" key="1">
    <citation type="journal article" date="2011" name="J. Gen. Appl. Microbiol.">
        <title>Draft genome sequencing of the enigmatic basidiomycete Mixia osmundae.</title>
        <authorList>
            <person name="Nishida H."/>
            <person name="Nagatsuka Y."/>
            <person name="Sugiyama J."/>
        </authorList>
    </citation>
    <scope>NUCLEOTIDE SEQUENCE [LARGE SCALE GENOMIC DNA]</scope>
    <source>
        <strain evidence="9">CBS 9802 / IAM 14324 / JCM 22182 / KY 12970</strain>
    </source>
</reference>
<keyword evidence="9" id="KW-1185">Reference proteome</keyword>
<name>G7DWB7_MIXOS</name>
<feature type="transmembrane region" description="Helical" evidence="7">
    <location>
        <begin position="216"/>
        <end position="240"/>
    </location>
</feature>
<protein>
    <recommendedName>
        <fullName evidence="7">Phosphate transporter</fullName>
    </recommendedName>
</protein>
<keyword evidence="3 7" id="KW-0592">Phosphate transport</keyword>
<dbReference type="Pfam" id="PF01384">
    <property type="entry name" value="PHO4"/>
    <property type="match status" value="1"/>
</dbReference>
<dbReference type="GO" id="GO:0005315">
    <property type="term" value="F:phosphate transmembrane transporter activity"/>
    <property type="evidence" value="ECO:0007669"/>
    <property type="project" value="InterPro"/>
</dbReference>
<dbReference type="eggNOG" id="KOG2493">
    <property type="taxonomic scope" value="Eukaryota"/>
</dbReference>
<dbReference type="STRING" id="764103.G7DWB7"/>
<feature type="transmembrane region" description="Helical" evidence="7">
    <location>
        <begin position="183"/>
        <end position="204"/>
    </location>
</feature>
<dbReference type="PANTHER" id="PTHR11101">
    <property type="entry name" value="PHOSPHATE TRANSPORTER"/>
    <property type="match status" value="1"/>
</dbReference>
<feature type="transmembrane region" description="Helical" evidence="7">
    <location>
        <begin position="119"/>
        <end position="141"/>
    </location>
</feature>
<gene>
    <name evidence="8" type="primary">Mo01532</name>
    <name evidence="8" type="ORF">E5Q_01532</name>
</gene>
<dbReference type="PANTHER" id="PTHR11101:SF80">
    <property type="entry name" value="PHOSPHATE TRANSPORTER"/>
    <property type="match status" value="1"/>
</dbReference>
<keyword evidence="2 7" id="KW-0813">Transport</keyword>
<evidence type="ECO:0000256" key="2">
    <source>
        <dbReference type="ARBA" id="ARBA00022448"/>
    </source>
</evidence>
<comment type="subcellular location">
    <subcellularLocation>
        <location evidence="1 7">Membrane</location>
        <topology evidence="1 7">Multi-pass membrane protein</topology>
    </subcellularLocation>
</comment>
<comment type="function">
    <text evidence="7">Sodium-phosphate symporter.</text>
</comment>
<feature type="transmembrane region" description="Helical" evidence="7">
    <location>
        <begin position="556"/>
        <end position="582"/>
    </location>
</feature>
<evidence type="ECO:0000256" key="1">
    <source>
        <dbReference type="ARBA" id="ARBA00004141"/>
    </source>
</evidence>
<evidence type="ECO:0000256" key="3">
    <source>
        <dbReference type="ARBA" id="ARBA00022592"/>
    </source>
</evidence>
<keyword evidence="4 7" id="KW-0812">Transmembrane</keyword>
<feature type="transmembrane region" description="Helical" evidence="7">
    <location>
        <begin position="6"/>
        <end position="25"/>
    </location>
</feature>
<feature type="transmembrane region" description="Helical" evidence="7">
    <location>
        <begin position="45"/>
        <end position="65"/>
    </location>
</feature>
<dbReference type="GO" id="GO:0035435">
    <property type="term" value="P:phosphate ion transmembrane transport"/>
    <property type="evidence" value="ECO:0007669"/>
    <property type="project" value="TreeGrafter"/>
</dbReference>
<evidence type="ECO:0000256" key="6">
    <source>
        <dbReference type="ARBA" id="ARBA00023136"/>
    </source>
</evidence>